<dbReference type="GO" id="GO:1990481">
    <property type="term" value="P:mRNA pseudouridine synthesis"/>
    <property type="evidence" value="ECO:0007669"/>
    <property type="project" value="TreeGrafter"/>
</dbReference>
<dbReference type="Proteomes" id="UP000008461">
    <property type="component" value="Chromosome"/>
</dbReference>
<organism evidence="7 8">
    <name type="scientific">Haliscomenobacter hydrossis (strain ATCC 27775 / DSM 1100 / LMG 10767 / O)</name>
    <dbReference type="NCBI Taxonomy" id="760192"/>
    <lineage>
        <taxon>Bacteria</taxon>
        <taxon>Pseudomonadati</taxon>
        <taxon>Bacteroidota</taxon>
        <taxon>Saprospiria</taxon>
        <taxon>Saprospirales</taxon>
        <taxon>Haliscomenobacteraceae</taxon>
        <taxon>Haliscomenobacter</taxon>
    </lineage>
</organism>
<dbReference type="InterPro" id="IPR002501">
    <property type="entry name" value="PsdUridine_synth_N"/>
</dbReference>
<dbReference type="eggNOG" id="COG0130">
    <property type="taxonomic scope" value="Bacteria"/>
</dbReference>
<dbReference type="HOGENOM" id="CLU_032087_2_0_10"/>
<keyword evidence="8" id="KW-1185">Reference proteome</keyword>
<dbReference type="KEGG" id="hhy:Halhy_0931"/>
<dbReference type="GO" id="GO:0003723">
    <property type="term" value="F:RNA binding"/>
    <property type="evidence" value="ECO:0007669"/>
    <property type="project" value="InterPro"/>
</dbReference>
<evidence type="ECO:0000256" key="2">
    <source>
        <dbReference type="ARBA" id="ARBA00005642"/>
    </source>
</evidence>
<dbReference type="RefSeq" id="WP_013763390.1">
    <property type="nucleotide sequence ID" value="NC_015510.1"/>
</dbReference>
<dbReference type="GO" id="GO:0160148">
    <property type="term" value="F:tRNA pseudouridine(55) synthase activity"/>
    <property type="evidence" value="ECO:0007669"/>
    <property type="project" value="UniProtKB-EC"/>
</dbReference>
<dbReference type="GO" id="GO:0031119">
    <property type="term" value="P:tRNA pseudouridine synthesis"/>
    <property type="evidence" value="ECO:0007669"/>
    <property type="project" value="UniProtKB-UniRule"/>
</dbReference>
<evidence type="ECO:0000256" key="4">
    <source>
        <dbReference type="ARBA" id="ARBA00023235"/>
    </source>
</evidence>
<dbReference type="HAMAP" id="MF_01080">
    <property type="entry name" value="TruB_bact"/>
    <property type="match status" value="1"/>
</dbReference>
<dbReference type="EC" id="5.4.99.25" evidence="5"/>
<dbReference type="SUPFAM" id="SSF55120">
    <property type="entry name" value="Pseudouridine synthase"/>
    <property type="match status" value="1"/>
</dbReference>
<evidence type="ECO:0000256" key="1">
    <source>
        <dbReference type="ARBA" id="ARBA00000385"/>
    </source>
</evidence>
<protein>
    <recommendedName>
        <fullName evidence="5">tRNA pseudouridine synthase B</fullName>
        <ecNumber evidence="5">5.4.99.25</ecNumber>
    </recommendedName>
    <alternativeName>
        <fullName evidence="5">tRNA pseudouridine(55) synthase</fullName>
        <shortName evidence="5">Psi55 synthase</shortName>
    </alternativeName>
    <alternativeName>
        <fullName evidence="5">tRNA pseudouridylate synthase</fullName>
    </alternativeName>
    <alternativeName>
        <fullName evidence="5">tRNA-uridine isomerase</fullName>
    </alternativeName>
</protein>
<dbReference type="Pfam" id="PF01509">
    <property type="entry name" value="TruB_N"/>
    <property type="match status" value="1"/>
</dbReference>
<keyword evidence="3 5" id="KW-0819">tRNA processing</keyword>
<dbReference type="STRING" id="760192.Halhy_0931"/>
<comment type="catalytic activity">
    <reaction evidence="1 5">
        <text>uridine(55) in tRNA = pseudouridine(55) in tRNA</text>
        <dbReference type="Rhea" id="RHEA:42532"/>
        <dbReference type="Rhea" id="RHEA-COMP:10101"/>
        <dbReference type="Rhea" id="RHEA-COMP:10102"/>
        <dbReference type="ChEBI" id="CHEBI:65314"/>
        <dbReference type="ChEBI" id="CHEBI:65315"/>
        <dbReference type="EC" id="5.4.99.25"/>
    </reaction>
</comment>
<evidence type="ECO:0000256" key="5">
    <source>
        <dbReference type="HAMAP-Rule" id="MF_01080"/>
    </source>
</evidence>
<dbReference type="NCBIfam" id="TIGR00431">
    <property type="entry name" value="TruB"/>
    <property type="match status" value="1"/>
</dbReference>
<dbReference type="PANTHER" id="PTHR13767">
    <property type="entry name" value="TRNA-PSEUDOURIDINE SYNTHASE"/>
    <property type="match status" value="1"/>
</dbReference>
<dbReference type="InterPro" id="IPR014780">
    <property type="entry name" value="tRNA_psdUridine_synth_TruB"/>
</dbReference>
<comment type="function">
    <text evidence="5">Responsible for synthesis of pseudouridine from uracil-55 in the psi GC loop of transfer RNAs.</text>
</comment>
<sequence length="237" mass="26722">MDPNAGERPLTSQFFTEGAVLLVDKPQGWTSFDVVNKIRGKIRSLFQLKNIKVGHAGTLDPMATGLLIVCTGKDTKRINEYQDRPKEYTGTITFGATTPSYDAETEIDASYPTEHITPELLENARQKFLGEIEQVPPMFSAIKVDGQPLYKMARKGESIKVEARKVHIYTMEFTRIELPEVDFRVECSKGTYIRSLAFDLGKAVKSGAYLSALRRTKIGEFEVDKAKSVSEWVEWME</sequence>
<dbReference type="PANTHER" id="PTHR13767:SF2">
    <property type="entry name" value="PSEUDOURIDYLATE SYNTHASE TRUB1"/>
    <property type="match status" value="1"/>
</dbReference>
<feature type="active site" description="Nucleophile" evidence="5">
    <location>
        <position position="60"/>
    </location>
</feature>
<comment type="similarity">
    <text evidence="2 5">Belongs to the pseudouridine synthase TruB family. Type 1 subfamily.</text>
</comment>
<reference key="2">
    <citation type="submission" date="2011-04" db="EMBL/GenBank/DDBJ databases">
        <title>Complete sequence of chromosome of Haliscomenobacter hydrossis DSM 1100.</title>
        <authorList>
            <consortium name="US DOE Joint Genome Institute (JGI-PGF)"/>
            <person name="Lucas S."/>
            <person name="Han J."/>
            <person name="Lapidus A."/>
            <person name="Bruce D."/>
            <person name="Goodwin L."/>
            <person name="Pitluck S."/>
            <person name="Peters L."/>
            <person name="Kyrpides N."/>
            <person name="Mavromatis K."/>
            <person name="Ivanova N."/>
            <person name="Ovchinnikova G."/>
            <person name="Pagani I."/>
            <person name="Daligault H."/>
            <person name="Detter J.C."/>
            <person name="Han C."/>
            <person name="Land M."/>
            <person name="Hauser L."/>
            <person name="Markowitz V."/>
            <person name="Cheng J.-F."/>
            <person name="Hugenholtz P."/>
            <person name="Woyke T."/>
            <person name="Wu D."/>
            <person name="Verbarg S."/>
            <person name="Frueling A."/>
            <person name="Brambilla E."/>
            <person name="Klenk H.-P."/>
            <person name="Eisen J.A."/>
        </authorList>
    </citation>
    <scope>NUCLEOTIDE SEQUENCE</scope>
    <source>
        <strain>DSM 1100</strain>
    </source>
</reference>
<dbReference type="AlphaFoldDB" id="F4L6F0"/>
<dbReference type="InterPro" id="IPR020103">
    <property type="entry name" value="PsdUridine_synth_cat_dom_sf"/>
</dbReference>
<proteinExistence type="inferred from homology"/>
<accession>F4L6F0</accession>
<dbReference type="EMBL" id="CP002691">
    <property type="protein sequence ID" value="AEE48832.1"/>
    <property type="molecule type" value="Genomic_DNA"/>
</dbReference>
<name>F4L6F0_HALH1</name>
<dbReference type="Gene3D" id="3.30.2350.10">
    <property type="entry name" value="Pseudouridine synthase"/>
    <property type="match status" value="1"/>
</dbReference>
<gene>
    <name evidence="5" type="primary">truB</name>
    <name evidence="7" type="ordered locus">Halhy_0931</name>
</gene>
<evidence type="ECO:0000259" key="6">
    <source>
        <dbReference type="Pfam" id="PF01509"/>
    </source>
</evidence>
<evidence type="ECO:0000313" key="8">
    <source>
        <dbReference type="Proteomes" id="UP000008461"/>
    </source>
</evidence>
<dbReference type="CDD" id="cd02573">
    <property type="entry name" value="PseudoU_synth_EcTruB"/>
    <property type="match status" value="1"/>
</dbReference>
<evidence type="ECO:0000256" key="3">
    <source>
        <dbReference type="ARBA" id="ARBA00022694"/>
    </source>
</evidence>
<evidence type="ECO:0000313" key="7">
    <source>
        <dbReference type="EMBL" id="AEE48832.1"/>
    </source>
</evidence>
<feature type="domain" description="Pseudouridine synthase II N-terminal" evidence="6">
    <location>
        <begin position="47"/>
        <end position="193"/>
    </location>
</feature>
<keyword evidence="4 5" id="KW-0413">Isomerase</keyword>
<reference evidence="7 8" key="1">
    <citation type="journal article" date="2011" name="Stand. Genomic Sci.">
        <title>Complete genome sequence of Haliscomenobacter hydrossis type strain (O).</title>
        <authorList>
            <consortium name="US DOE Joint Genome Institute (JGI-PGF)"/>
            <person name="Daligault H."/>
            <person name="Lapidus A."/>
            <person name="Zeytun A."/>
            <person name="Nolan M."/>
            <person name="Lucas S."/>
            <person name="Del Rio T.G."/>
            <person name="Tice H."/>
            <person name="Cheng J.F."/>
            <person name="Tapia R."/>
            <person name="Han C."/>
            <person name="Goodwin L."/>
            <person name="Pitluck S."/>
            <person name="Liolios K."/>
            <person name="Pagani I."/>
            <person name="Ivanova N."/>
            <person name="Huntemann M."/>
            <person name="Mavromatis K."/>
            <person name="Mikhailova N."/>
            <person name="Pati A."/>
            <person name="Chen A."/>
            <person name="Palaniappan K."/>
            <person name="Land M."/>
            <person name="Hauser L."/>
            <person name="Brambilla E.M."/>
            <person name="Rohde M."/>
            <person name="Verbarg S."/>
            <person name="Goker M."/>
            <person name="Bristow J."/>
            <person name="Eisen J.A."/>
            <person name="Markowitz V."/>
            <person name="Hugenholtz P."/>
            <person name="Kyrpides N.C."/>
            <person name="Klenk H.P."/>
            <person name="Woyke T."/>
        </authorList>
    </citation>
    <scope>NUCLEOTIDE SEQUENCE [LARGE SCALE GENOMIC DNA]</scope>
    <source>
        <strain evidence="8">ATCC 27775 / DSM 1100 / LMG 10767 / O</strain>
    </source>
</reference>
<dbReference type="OrthoDB" id="9802309at2"/>